<keyword evidence="3" id="KW-1185">Reference proteome</keyword>
<dbReference type="Gene3D" id="1.20.960.40">
    <property type="match status" value="1"/>
</dbReference>
<feature type="compositionally biased region" description="Acidic residues" evidence="1">
    <location>
        <begin position="402"/>
        <end position="427"/>
    </location>
</feature>
<feature type="compositionally biased region" description="Basic and acidic residues" evidence="1">
    <location>
        <begin position="324"/>
        <end position="343"/>
    </location>
</feature>
<evidence type="ECO:0000256" key="1">
    <source>
        <dbReference type="SAM" id="MobiDB-lite"/>
    </source>
</evidence>
<evidence type="ECO:0000313" key="3">
    <source>
        <dbReference type="Proteomes" id="UP000002630"/>
    </source>
</evidence>
<feature type="compositionally biased region" description="Basic and acidic residues" evidence="1">
    <location>
        <begin position="473"/>
        <end position="484"/>
    </location>
</feature>
<feature type="region of interest" description="Disordered" evidence="1">
    <location>
        <begin position="95"/>
        <end position="293"/>
    </location>
</feature>
<feature type="compositionally biased region" description="Low complexity" evidence="1">
    <location>
        <begin position="183"/>
        <end position="196"/>
    </location>
</feature>
<feature type="compositionally biased region" description="Basic and acidic residues" evidence="1">
    <location>
        <begin position="201"/>
        <end position="220"/>
    </location>
</feature>
<feature type="region of interest" description="Disordered" evidence="1">
    <location>
        <begin position="501"/>
        <end position="527"/>
    </location>
</feature>
<dbReference type="OMA" id="FLEHWEL"/>
<protein>
    <submittedName>
        <fullName evidence="2">Uncharacterized protein</fullName>
    </submittedName>
</protein>
<organism evidence="2 3">
    <name type="scientific">Ectocarpus siliculosus</name>
    <name type="common">Brown alga</name>
    <name type="synonym">Conferva siliculosa</name>
    <dbReference type="NCBI Taxonomy" id="2880"/>
    <lineage>
        <taxon>Eukaryota</taxon>
        <taxon>Sar</taxon>
        <taxon>Stramenopiles</taxon>
        <taxon>Ochrophyta</taxon>
        <taxon>PX clade</taxon>
        <taxon>Phaeophyceae</taxon>
        <taxon>Ectocarpales</taxon>
        <taxon>Ectocarpaceae</taxon>
        <taxon>Ectocarpus</taxon>
    </lineage>
</organism>
<dbReference type="EMBL" id="FN649742">
    <property type="protein sequence ID" value="CBN77195.1"/>
    <property type="molecule type" value="Genomic_DNA"/>
</dbReference>
<dbReference type="EMBL" id="FN648575">
    <property type="protein sequence ID" value="CBN77195.1"/>
    <property type="molecule type" value="Genomic_DNA"/>
</dbReference>
<proteinExistence type="predicted"/>
<dbReference type="InParanoid" id="D8LLY1"/>
<name>D8LLY1_ECTSI</name>
<gene>
    <name evidence="2" type="ORF">Esi_0038_0063</name>
</gene>
<feature type="compositionally biased region" description="Basic and acidic residues" evidence="1">
    <location>
        <begin position="102"/>
        <end position="122"/>
    </location>
</feature>
<feature type="compositionally biased region" description="Basic and acidic residues" evidence="1">
    <location>
        <begin position="248"/>
        <end position="259"/>
    </location>
</feature>
<evidence type="ECO:0000313" key="2">
    <source>
        <dbReference type="EMBL" id="CBN77195.1"/>
    </source>
</evidence>
<accession>D8LLY1</accession>
<sequence>MCAGRLSLQVVADFLEHWELHQTLSVLKLETDMATEDLLSTEELGSIVANGAVVGKGEMKTPEGKTSPVMLQLLAACRAAPRDKENEFPLGAAATATATAGDRSERLIGEHKGWEGEEGRQEAEEEEGEDGGRRSTTWRGVGVEGDGVPPRVTLRKRRGDHGGTNGTSVCGMGNGSGGEDANEPASSVSSEPISSATAGVREGDRQSRERESDGDAEESRFGGLLLRKQPTAADDKDGGEDNGGGQGRWEHHFDGRMDEDSYDFSENVESVRGGGEDPIVAAAASGVDGDGGDGESISAAVAAAGGGVTTENTAIVEQAGVYDRSYEGEEDDGHRREEGDRFSRHAGANDSPYGGGGGGDGALRNGNGDSLAGFGGSSDNGVGVEKEPRSSVDGGVASGVDEWNEDYYEDDDFDGDDEEDSDNDDGDAGSAGGNSAADVAAKVAANAGDGEVEEEALLTGGDGTHQDGLFDPEGSRGRVSAEQEERIADLEWEARVGLSADSSVSASPMEEDGMDGPAYEIVDAQSI</sequence>
<reference evidence="2 3" key="1">
    <citation type="journal article" date="2010" name="Nature">
        <title>The Ectocarpus genome and the independent evolution of multicellularity in brown algae.</title>
        <authorList>
            <person name="Cock J.M."/>
            <person name="Sterck L."/>
            <person name="Rouze P."/>
            <person name="Scornet D."/>
            <person name="Allen A.E."/>
            <person name="Amoutzias G."/>
            <person name="Anthouard V."/>
            <person name="Artiguenave F."/>
            <person name="Aury J.M."/>
            <person name="Badger J.H."/>
            <person name="Beszteri B."/>
            <person name="Billiau K."/>
            <person name="Bonnet E."/>
            <person name="Bothwell J.H."/>
            <person name="Bowler C."/>
            <person name="Boyen C."/>
            <person name="Brownlee C."/>
            <person name="Carrano C.J."/>
            <person name="Charrier B."/>
            <person name="Cho G.Y."/>
            <person name="Coelho S.M."/>
            <person name="Collen J."/>
            <person name="Corre E."/>
            <person name="Da Silva C."/>
            <person name="Delage L."/>
            <person name="Delaroque N."/>
            <person name="Dittami S.M."/>
            <person name="Doulbeau S."/>
            <person name="Elias M."/>
            <person name="Farnham G."/>
            <person name="Gachon C.M."/>
            <person name="Gschloessl B."/>
            <person name="Heesch S."/>
            <person name="Jabbari K."/>
            <person name="Jubin C."/>
            <person name="Kawai H."/>
            <person name="Kimura K."/>
            <person name="Kloareg B."/>
            <person name="Kupper F.C."/>
            <person name="Lang D."/>
            <person name="Le Bail A."/>
            <person name="Leblanc C."/>
            <person name="Lerouge P."/>
            <person name="Lohr M."/>
            <person name="Lopez P.J."/>
            <person name="Martens C."/>
            <person name="Maumus F."/>
            <person name="Michel G."/>
            <person name="Miranda-Saavedra D."/>
            <person name="Morales J."/>
            <person name="Moreau H."/>
            <person name="Motomura T."/>
            <person name="Nagasato C."/>
            <person name="Napoli C.A."/>
            <person name="Nelson D.R."/>
            <person name="Nyvall-Collen P."/>
            <person name="Peters A.F."/>
            <person name="Pommier C."/>
            <person name="Potin P."/>
            <person name="Poulain J."/>
            <person name="Quesneville H."/>
            <person name="Read B."/>
            <person name="Rensing S.A."/>
            <person name="Ritter A."/>
            <person name="Rousvoal S."/>
            <person name="Samanta M."/>
            <person name="Samson G."/>
            <person name="Schroeder D.C."/>
            <person name="Segurens B."/>
            <person name="Strittmatter M."/>
            <person name="Tonon T."/>
            <person name="Tregear J.W."/>
            <person name="Valentin K."/>
            <person name="von Dassow P."/>
            <person name="Yamagishi T."/>
            <person name="Van de Peer Y."/>
            <person name="Wincker P."/>
        </authorList>
    </citation>
    <scope>NUCLEOTIDE SEQUENCE [LARGE SCALE GENOMIC DNA]</scope>
    <source>
        <strain evidence="3">Ec32 / CCAP1310/4</strain>
    </source>
</reference>
<feature type="compositionally biased region" description="Low complexity" evidence="1">
    <location>
        <begin position="433"/>
        <end position="449"/>
    </location>
</feature>
<feature type="region of interest" description="Disordered" evidence="1">
    <location>
        <begin position="314"/>
        <end position="484"/>
    </location>
</feature>
<dbReference type="AlphaFoldDB" id="D8LLY1"/>
<dbReference type="Proteomes" id="UP000002630">
    <property type="component" value="Linkage Group LG17"/>
</dbReference>